<dbReference type="Pfam" id="PF25758">
    <property type="entry name" value="TPR_IPO11"/>
    <property type="match status" value="1"/>
</dbReference>
<accession>A0AAX6FDQ1</accession>
<dbReference type="InterPro" id="IPR016024">
    <property type="entry name" value="ARM-type_fold"/>
</dbReference>
<dbReference type="GO" id="GO:0006606">
    <property type="term" value="P:protein import into nucleus"/>
    <property type="evidence" value="ECO:0007669"/>
    <property type="project" value="TreeGrafter"/>
</dbReference>
<evidence type="ECO:0000259" key="2">
    <source>
        <dbReference type="Pfam" id="PF25018"/>
    </source>
</evidence>
<dbReference type="PANTHER" id="PTHR10997:SF9">
    <property type="entry name" value="IMPORTIN-9"/>
    <property type="match status" value="1"/>
</dbReference>
<dbReference type="AlphaFoldDB" id="A0AAX6FDQ1"/>
<evidence type="ECO:0000259" key="3">
    <source>
        <dbReference type="Pfam" id="PF25758"/>
    </source>
</evidence>
<evidence type="ECO:0000256" key="1">
    <source>
        <dbReference type="ARBA" id="ARBA00022927"/>
    </source>
</evidence>
<keyword evidence="1" id="KW-0653">Protein transport</keyword>
<dbReference type="InterPro" id="IPR056840">
    <property type="entry name" value="HEAT_IPO9_central"/>
</dbReference>
<dbReference type="Pfam" id="PF25018">
    <property type="entry name" value="HEAT_IPO9_c"/>
    <property type="match status" value="1"/>
</dbReference>
<dbReference type="Gene3D" id="1.25.10.10">
    <property type="entry name" value="Leucine-rich Repeat Variant"/>
    <property type="match status" value="1"/>
</dbReference>
<feature type="domain" description="Importin-9 central HEAT repeats" evidence="2">
    <location>
        <begin position="15"/>
        <end position="252"/>
    </location>
</feature>
<feature type="domain" description="Importin-7/11-like TPR repeats" evidence="3">
    <location>
        <begin position="318"/>
        <end position="661"/>
    </location>
</feature>
<keyword evidence="5" id="KW-1185">Reference proteome</keyword>
<dbReference type="PANTHER" id="PTHR10997">
    <property type="entry name" value="IMPORTIN-7, 8, 11"/>
    <property type="match status" value="1"/>
</dbReference>
<keyword evidence="1" id="KW-0813">Transport</keyword>
<organism evidence="4 5">
    <name type="scientific">Iris pallida</name>
    <name type="common">Sweet iris</name>
    <dbReference type="NCBI Taxonomy" id="29817"/>
    <lineage>
        <taxon>Eukaryota</taxon>
        <taxon>Viridiplantae</taxon>
        <taxon>Streptophyta</taxon>
        <taxon>Embryophyta</taxon>
        <taxon>Tracheophyta</taxon>
        <taxon>Spermatophyta</taxon>
        <taxon>Magnoliopsida</taxon>
        <taxon>Liliopsida</taxon>
        <taxon>Asparagales</taxon>
        <taxon>Iridaceae</taxon>
        <taxon>Iridoideae</taxon>
        <taxon>Irideae</taxon>
        <taxon>Iris</taxon>
    </lineage>
</organism>
<dbReference type="GO" id="GO:0005829">
    <property type="term" value="C:cytosol"/>
    <property type="evidence" value="ECO:0007669"/>
    <property type="project" value="TreeGrafter"/>
</dbReference>
<dbReference type="InterPro" id="IPR011989">
    <property type="entry name" value="ARM-like"/>
</dbReference>
<dbReference type="GO" id="GO:0005635">
    <property type="term" value="C:nuclear envelope"/>
    <property type="evidence" value="ECO:0007669"/>
    <property type="project" value="TreeGrafter"/>
</dbReference>
<dbReference type="SUPFAM" id="SSF48371">
    <property type="entry name" value="ARM repeat"/>
    <property type="match status" value="1"/>
</dbReference>
<dbReference type="InterPro" id="IPR058669">
    <property type="entry name" value="TPR_IPO7/11-like"/>
</dbReference>
<reference evidence="4" key="1">
    <citation type="journal article" date="2023" name="GigaByte">
        <title>Genome assembly of the bearded iris, Iris pallida Lam.</title>
        <authorList>
            <person name="Bruccoleri R.E."/>
            <person name="Oakeley E.J."/>
            <person name="Faust A.M.E."/>
            <person name="Altorfer M."/>
            <person name="Dessus-Babus S."/>
            <person name="Burckhardt D."/>
            <person name="Oertli M."/>
            <person name="Naumann U."/>
            <person name="Petersen F."/>
            <person name="Wong J."/>
        </authorList>
    </citation>
    <scope>NUCLEOTIDE SEQUENCE</scope>
    <source>
        <strain evidence="4">GSM-AAB239-AS_SAM_17_03QT</strain>
    </source>
</reference>
<dbReference type="Proteomes" id="UP001140949">
    <property type="component" value="Unassembled WGS sequence"/>
</dbReference>
<dbReference type="EMBL" id="JANAVB010029816">
    <property type="protein sequence ID" value="KAJ6814298.1"/>
    <property type="molecule type" value="Genomic_DNA"/>
</dbReference>
<proteinExistence type="predicted"/>
<protein>
    <submittedName>
        <fullName evidence="4">Importin-9 isoform X2</fullName>
    </submittedName>
</protein>
<comment type="caution">
    <text evidence="4">The sequence shown here is derived from an EMBL/GenBank/DDBJ whole genome shotgun (WGS) entry which is preliminary data.</text>
</comment>
<name>A0AAX6FDQ1_IRIPA</name>
<reference evidence="4" key="2">
    <citation type="submission" date="2023-04" db="EMBL/GenBank/DDBJ databases">
        <authorList>
            <person name="Bruccoleri R.E."/>
            <person name="Oakeley E.J."/>
            <person name="Faust A.-M."/>
            <person name="Dessus-Babus S."/>
            <person name="Altorfer M."/>
            <person name="Burckhardt D."/>
            <person name="Oertli M."/>
            <person name="Naumann U."/>
            <person name="Petersen F."/>
            <person name="Wong J."/>
        </authorList>
    </citation>
    <scope>NUCLEOTIDE SEQUENCE</scope>
    <source>
        <strain evidence="4">GSM-AAB239-AS_SAM_17_03QT</strain>
        <tissue evidence="4">Leaf</tissue>
    </source>
</reference>
<sequence>MVGNPRMAEVIGRSIKELAYYIIAFLQMTEDQVHAWSVDANQYVADEDDVTYSCRVSGSLLLEEMVNAYGGEGIDSVIEAAQKRFTESCHAKLAGSADWWKLREASLFALVSISELLFEAQESRFTNVSLGNLLDQMITEDMGAGVHEYPFLHARAFSAVSKFSTLISRRVSDQFLYAAIQAIALDVPPPVKVGACRVLCQLLLQSNQETFRPHLMGLFSSLTDLLKKASDETLHLVLETLQTAVKAGHELSTSIEPMLSPVILDLWVQHVSDPFVSIDAVEVLEAIKNAPGCIRPLVSRILPAIGPILEKPLQQPDGLVAGSLDLVTMILKNAPGDVVKAVFDVCFNSVIQVILRSDDHGEMQNATECLAAFLSGGRQELLAWGGDADFTMRSLLNAASRLLDPDLESSGSLFVGSYVLQLILHLPSQMAPHMRELVTAVVRRMQSCQIAALKSSLVVILARLVHLSSPGVDQFINLLLTLPAKDHENSLSYVLSEWTKIQGEIQGAYQIKVTTSALALLLATRHLELAKINVQGHLIKTSTGITTRSKAKLAPDQWTIIPLPAKIFSLLSDTLVEIQEQVLDNDEEDSDWEEVSESDNGVGVPQDILYSSSIPSNLNPSVEHLDAMAKVFNESDDDNYEDDLMKVDPINEMKLHVFLKNFFVDLSKSDGSLFGYLCQNLTDAQRNAVEKVVSQ</sequence>
<evidence type="ECO:0000313" key="4">
    <source>
        <dbReference type="EMBL" id="KAJ6814298.1"/>
    </source>
</evidence>
<gene>
    <name evidence="4" type="ORF">M6B38_141060</name>
</gene>
<evidence type="ECO:0000313" key="5">
    <source>
        <dbReference type="Proteomes" id="UP001140949"/>
    </source>
</evidence>